<keyword evidence="12" id="KW-1185">Reference proteome</keyword>
<dbReference type="InterPro" id="IPR036179">
    <property type="entry name" value="Ig-like_dom_sf"/>
</dbReference>
<keyword evidence="2" id="KW-1003">Cell membrane</keyword>
<evidence type="ECO:0000256" key="3">
    <source>
        <dbReference type="ARBA" id="ARBA00022729"/>
    </source>
</evidence>
<evidence type="ECO:0000256" key="5">
    <source>
        <dbReference type="ARBA" id="ARBA00023136"/>
    </source>
</evidence>
<proteinExistence type="predicted"/>
<dbReference type="GO" id="GO:0009617">
    <property type="term" value="P:response to bacterium"/>
    <property type="evidence" value="ECO:0007669"/>
    <property type="project" value="TreeGrafter"/>
</dbReference>
<keyword evidence="3 9" id="KW-0732">Signal</keyword>
<evidence type="ECO:0000313" key="11">
    <source>
        <dbReference type="Ensembl" id="ENSATEP00000026454.1"/>
    </source>
</evidence>
<dbReference type="InterPro" id="IPR013783">
    <property type="entry name" value="Ig-like_fold"/>
</dbReference>
<feature type="transmembrane region" description="Helical" evidence="8">
    <location>
        <begin position="252"/>
        <end position="272"/>
    </location>
</feature>
<keyword evidence="6" id="KW-1015">Disulfide bond</keyword>
<organism evidence="11 12">
    <name type="scientific">Anabas testudineus</name>
    <name type="common">Climbing perch</name>
    <name type="synonym">Anthias testudineus</name>
    <dbReference type="NCBI Taxonomy" id="64144"/>
    <lineage>
        <taxon>Eukaryota</taxon>
        <taxon>Metazoa</taxon>
        <taxon>Chordata</taxon>
        <taxon>Craniata</taxon>
        <taxon>Vertebrata</taxon>
        <taxon>Euteleostomi</taxon>
        <taxon>Actinopterygii</taxon>
        <taxon>Neopterygii</taxon>
        <taxon>Teleostei</taxon>
        <taxon>Neoteleostei</taxon>
        <taxon>Acanthomorphata</taxon>
        <taxon>Anabantaria</taxon>
        <taxon>Anabantiformes</taxon>
        <taxon>Anabantoidei</taxon>
        <taxon>Anabantidae</taxon>
        <taxon>Anabas</taxon>
    </lineage>
</organism>
<comment type="subcellular location">
    <subcellularLocation>
        <location evidence="1">Cell membrane</location>
    </subcellularLocation>
</comment>
<dbReference type="SMART" id="SM00406">
    <property type="entry name" value="IGv"/>
    <property type="match status" value="2"/>
</dbReference>
<dbReference type="SMART" id="SM00409">
    <property type="entry name" value="IG"/>
    <property type="match status" value="2"/>
</dbReference>
<dbReference type="GeneTree" id="ENSGT00950000182968"/>
<feature type="signal peptide" evidence="9">
    <location>
        <begin position="1"/>
        <end position="23"/>
    </location>
</feature>
<dbReference type="GO" id="GO:0005886">
    <property type="term" value="C:plasma membrane"/>
    <property type="evidence" value="ECO:0007669"/>
    <property type="project" value="UniProtKB-SubCell"/>
</dbReference>
<evidence type="ECO:0000256" key="2">
    <source>
        <dbReference type="ARBA" id="ARBA00022475"/>
    </source>
</evidence>
<feature type="chain" id="PRO_5046101252" description="Ig-like domain-containing protein" evidence="9">
    <location>
        <begin position="24"/>
        <end position="339"/>
    </location>
</feature>
<dbReference type="AlphaFoldDB" id="A0A3Q1J577"/>
<dbReference type="GO" id="GO:0002376">
    <property type="term" value="P:immune system process"/>
    <property type="evidence" value="ECO:0007669"/>
    <property type="project" value="UniProtKB-KW"/>
</dbReference>
<dbReference type="Gene3D" id="2.60.40.10">
    <property type="entry name" value="Immunoglobulins"/>
    <property type="match status" value="2"/>
</dbReference>
<dbReference type="OrthoDB" id="6370831at2759"/>
<keyword evidence="4" id="KW-0391">Immunity</keyword>
<dbReference type="PROSITE" id="PS50835">
    <property type="entry name" value="IG_LIKE"/>
    <property type="match status" value="2"/>
</dbReference>
<evidence type="ECO:0000256" key="7">
    <source>
        <dbReference type="ARBA" id="ARBA00023180"/>
    </source>
</evidence>
<keyword evidence="8" id="KW-1133">Transmembrane helix</keyword>
<sequence length="339" mass="38533">MASPMGIFCLMCLLVWKMAPTTGLKFSSSVHEMVHFVPVQSGDNLTLRCFSKDAAAQMYWYTHSLGQEPRLISTFYMFDKNATFYGEFSNNPRFTLDNDKGKNHLTITDVRTSDSATYYCMRCYLYSLEFSESITVSVKDSALVHQSAFKTIQPGGSVTLNCTVHTGSCDGEHNVYWFKDSEESHPGIIYTHGDRNDQCERKPDTQTNTCIYNLSLKNLTLSHIGTYYCAVASCGHLLFGNGTEVDIERDSLVYYLSGALIFMTILVVSLAFSVCNIIKRNNCQCTGYKMLIHFYMLYYQEYRDIDNLHYAALSVNLPNRSRKQRSTSKTECVYSSVKQ</sequence>
<dbReference type="SUPFAM" id="SSF48726">
    <property type="entry name" value="Immunoglobulin"/>
    <property type="match status" value="2"/>
</dbReference>
<accession>A0A3Q1J577</accession>
<evidence type="ECO:0000256" key="4">
    <source>
        <dbReference type="ARBA" id="ARBA00022859"/>
    </source>
</evidence>
<dbReference type="InterPro" id="IPR003599">
    <property type="entry name" value="Ig_sub"/>
</dbReference>
<feature type="domain" description="Ig-like" evidence="10">
    <location>
        <begin position="152"/>
        <end position="248"/>
    </location>
</feature>
<reference evidence="11" key="2">
    <citation type="submission" date="2025-08" db="UniProtKB">
        <authorList>
            <consortium name="Ensembl"/>
        </authorList>
    </citation>
    <scope>IDENTIFICATION</scope>
</reference>
<reference evidence="11" key="1">
    <citation type="submission" date="2021-04" db="EMBL/GenBank/DDBJ databases">
        <authorList>
            <consortium name="Wellcome Sanger Institute Data Sharing"/>
        </authorList>
    </citation>
    <scope>NUCLEOTIDE SEQUENCE [LARGE SCALE GENOMIC DNA]</scope>
</reference>
<evidence type="ECO:0000256" key="6">
    <source>
        <dbReference type="ARBA" id="ARBA00023157"/>
    </source>
</evidence>
<keyword evidence="8" id="KW-0812">Transmembrane</keyword>
<evidence type="ECO:0000256" key="9">
    <source>
        <dbReference type="SAM" id="SignalP"/>
    </source>
</evidence>
<dbReference type="PANTHER" id="PTHR19433:SF127">
    <property type="entry name" value="NITR9"/>
    <property type="match status" value="1"/>
</dbReference>
<evidence type="ECO:0000313" key="12">
    <source>
        <dbReference type="Proteomes" id="UP000265040"/>
    </source>
</evidence>
<name>A0A3Q1J577_ANATE</name>
<reference evidence="11" key="3">
    <citation type="submission" date="2025-09" db="UniProtKB">
        <authorList>
            <consortium name="Ensembl"/>
        </authorList>
    </citation>
    <scope>IDENTIFICATION</scope>
</reference>
<dbReference type="Proteomes" id="UP000265040">
    <property type="component" value="Chromosome 18"/>
</dbReference>
<feature type="domain" description="Ig-like" evidence="10">
    <location>
        <begin position="20"/>
        <end position="137"/>
    </location>
</feature>
<protein>
    <recommendedName>
        <fullName evidence="10">Ig-like domain-containing protein</fullName>
    </recommendedName>
</protein>
<evidence type="ECO:0000259" key="10">
    <source>
        <dbReference type="PROSITE" id="PS50835"/>
    </source>
</evidence>
<dbReference type="Pfam" id="PF07686">
    <property type="entry name" value="V-set"/>
    <property type="match status" value="2"/>
</dbReference>
<evidence type="ECO:0000256" key="1">
    <source>
        <dbReference type="ARBA" id="ARBA00004236"/>
    </source>
</evidence>
<dbReference type="Ensembl" id="ENSATET00000026878.3">
    <property type="protein sequence ID" value="ENSATEP00000026454.1"/>
    <property type="gene ID" value="ENSATEG00000018243.3"/>
</dbReference>
<evidence type="ECO:0000256" key="8">
    <source>
        <dbReference type="SAM" id="Phobius"/>
    </source>
</evidence>
<dbReference type="InterPro" id="IPR052051">
    <property type="entry name" value="TCR_complex_component"/>
</dbReference>
<dbReference type="SMART" id="SM00408">
    <property type="entry name" value="IGc2"/>
    <property type="match status" value="2"/>
</dbReference>
<dbReference type="CDD" id="cd00099">
    <property type="entry name" value="IgV"/>
    <property type="match status" value="1"/>
</dbReference>
<dbReference type="InterPro" id="IPR007110">
    <property type="entry name" value="Ig-like_dom"/>
</dbReference>
<keyword evidence="5 8" id="KW-0472">Membrane</keyword>
<keyword evidence="7" id="KW-0325">Glycoprotein</keyword>
<dbReference type="InterPro" id="IPR013106">
    <property type="entry name" value="Ig_V-set"/>
</dbReference>
<dbReference type="PANTHER" id="PTHR19433">
    <property type="entry name" value="T-CELL RECEPTOR ALPHA CHAIN V REGION-RELATED"/>
    <property type="match status" value="1"/>
</dbReference>
<dbReference type="InterPro" id="IPR003598">
    <property type="entry name" value="Ig_sub2"/>
</dbReference>